<evidence type="ECO:0000313" key="7">
    <source>
        <dbReference type="Proteomes" id="UP000254461"/>
    </source>
</evidence>
<dbReference type="EMBL" id="UHFF01000002">
    <property type="protein sequence ID" value="SUN46053.1"/>
    <property type="molecule type" value="Genomic_DNA"/>
</dbReference>
<dbReference type="AlphaFoldDB" id="A0A380JP11"/>
<dbReference type="InterPro" id="IPR041916">
    <property type="entry name" value="Anti_sigma_zinc_sf"/>
</dbReference>
<feature type="transmembrane region" description="Helical" evidence="4">
    <location>
        <begin position="77"/>
        <end position="95"/>
    </location>
</feature>
<keyword evidence="4" id="KW-1133">Transmembrane helix</keyword>
<reference evidence="6 7" key="1">
    <citation type="submission" date="2018-06" db="EMBL/GenBank/DDBJ databases">
        <authorList>
            <consortium name="Pathogen Informatics"/>
            <person name="Doyle S."/>
        </authorList>
    </citation>
    <scope>NUCLEOTIDE SEQUENCE [LARGE SCALE GENOMIC DNA]</scope>
    <source>
        <strain evidence="6 7">NCTC12092</strain>
    </source>
</reference>
<proteinExistence type="inferred from homology"/>
<sequence length="211" mass="24160">MRYDCELIQDLLPLYVDDTLSDYSRAVVEAHLTSCKDCQIDLADLRQDYSKVEEELQEYQAEVCAFSRFIRKQRQQMIVATISICLVTGILSSILTAHRIQAPYDYVAIDVGEHTQLNKEGLLSTARTTAKDHVALVYKHKAQKVNGSFEISELQARKIQQQLKQAMLKEANATDISSRQLDQSQKRLSCNQDDQLVYIISTDGRIYYFGR</sequence>
<keyword evidence="4" id="KW-0472">Membrane</keyword>
<accession>A0A380JP11</accession>
<evidence type="ECO:0000256" key="3">
    <source>
        <dbReference type="SAM" id="Coils"/>
    </source>
</evidence>
<evidence type="ECO:0000259" key="5">
    <source>
        <dbReference type="Pfam" id="PF13490"/>
    </source>
</evidence>
<feature type="coiled-coil region" evidence="3">
    <location>
        <begin position="35"/>
        <end position="62"/>
    </location>
</feature>
<organism evidence="6 7">
    <name type="scientific">Streptococcus equi subsp. equi</name>
    <dbReference type="NCBI Taxonomy" id="148942"/>
    <lineage>
        <taxon>Bacteria</taxon>
        <taxon>Bacillati</taxon>
        <taxon>Bacillota</taxon>
        <taxon>Bacilli</taxon>
        <taxon>Lactobacillales</taxon>
        <taxon>Streptococcaceae</taxon>
        <taxon>Streptococcus</taxon>
    </lineage>
</organism>
<comment type="similarity">
    <text evidence="1">Belongs to the zinc-associated anti-sigma factor (ZAS) superfamily. Anti-sigma-W factor family.</text>
</comment>
<dbReference type="Proteomes" id="UP000254461">
    <property type="component" value="Unassembled WGS sequence"/>
</dbReference>
<keyword evidence="4" id="KW-0812">Transmembrane</keyword>
<dbReference type="Gene3D" id="1.10.10.1320">
    <property type="entry name" value="Anti-sigma factor, zinc-finger domain"/>
    <property type="match status" value="1"/>
</dbReference>
<name>A0A380JP11_9STRE</name>
<evidence type="ECO:0000313" key="6">
    <source>
        <dbReference type="EMBL" id="SUN46053.1"/>
    </source>
</evidence>
<keyword evidence="3" id="KW-0175">Coiled coil</keyword>
<feature type="domain" description="Putative zinc-finger" evidence="5">
    <location>
        <begin position="5"/>
        <end position="39"/>
    </location>
</feature>
<evidence type="ECO:0000256" key="4">
    <source>
        <dbReference type="SAM" id="Phobius"/>
    </source>
</evidence>
<evidence type="ECO:0000256" key="1">
    <source>
        <dbReference type="ARBA" id="ARBA00024353"/>
    </source>
</evidence>
<gene>
    <name evidence="6" type="ORF">NCTC12092_00821</name>
</gene>
<dbReference type="RefSeq" id="WP_014622743.1">
    <property type="nucleotide sequence ID" value="NZ_LR134273.1"/>
</dbReference>
<dbReference type="Pfam" id="PF13490">
    <property type="entry name" value="zf-HC2"/>
    <property type="match status" value="1"/>
</dbReference>
<evidence type="ECO:0000256" key="2">
    <source>
        <dbReference type="ARBA" id="ARBA00024438"/>
    </source>
</evidence>
<protein>
    <recommendedName>
        <fullName evidence="2">Anti-sigma-W factor RsiW</fullName>
    </recommendedName>
</protein>
<dbReference type="InterPro" id="IPR027383">
    <property type="entry name" value="Znf_put"/>
</dbReference>